<name>A0ABV0NMF5_9TELE</name>
<protein>
    <submittedName>
        <fullName evidence="1">Uncharacterized protein</fullName>
    </submittedName>
</protein>
<dbReference type="EMBL" id="JAHRIO010042335">
    <property type="protein sequence ID" value="MEQ2172595.1"/>
    <property type="molecule type" value="Genomic_DNA"/>
</dbReference>
<comment type="caution">
    <text evidence="1">The sequence shown here is derived from an EMBL/GenBank/DDBJ whole genome shotgun (WGS) entry which is preliminary data.</text>
</comment>
<evidence type="ECO:0000313" key="1">
    <source>
        <dbReference type="EMBL" id="MEQ2172595.1"/>
    </source>
</evidence>
<accession>A0ABV0NMF5</accession>
<dbReference type="Proteomes" id="UP001476798">
    <property type="component" value="Unassembled WGS sequence"/>
</dbReference>
<sequence>MLVSTERHVCSVAPSFQSNFGFVVIGSVPWDPHEAGVRWAYGAAAAIPDGLRLTNDHDSVREERGR</sequence>
<reference evidence="1 2" key="1">
    <citation type="submission" date="2021-06" db="EMBL/GenBank/DDBJ databases">
        <authorList>
            <person name="Palmer J.M."/>
        </authorList>
    </citation>
    <scope>NUCLEOTIDE SEQUENCE [LARGE SCALE GENOMIC DNA]</scope>
    <source>
        <strain evidence="1 2">GA_2019</strain>
        <tissue evidence="1">Muscle</tissue>
    </source>
</reference>
<proteinExistence type="predicted"/>
<evidence type="ECO:0000313" key="2">
    <source>
        <dbReference type="Proteomes" id="UP001476798"/>
    </source>
</evidence>
<organism evidence="1 2">
    <name type="scientific">Goodea atripinnis</name>
    <dbReference type="NCBI Taxonomy" id="208336"/>
    <lineage>
        <taxon>Eukaryota</taxon>
        <taxon>Metazoa</taxon>
        <taxon>Chordata</taxon>
        <taxon>Craniata</taxon>
        <taxon>Vertebrata</taxon>
        <taxon>Euteleostomi</taxon>
        <taxon>Actinopterygii</taxon>
        <taxon>Neopterygii</taxon>
        <taxon>Teleostei</taxon>
        <taxon>Neoteleostei</taxon>
        <taxon>Acanthomorphata</taxon>
        <taxon>Ovalentaria</taxon>
        <taxon>Atherinomorphae</taxon>
        <taxon>Cyprinodontiformes</taxon>
        <taxon>Goodeidae</taxon>
        <taxon>Goodea</taxon>
    </lineage>
</organism>
<gene>
    <name evidence="1" type="ORF">GOODEAATRI_022725</name>
</gene>
<keyword evidence="2" id="KW-1185">Reference proteome</keyword>